<protein>
    <submittedName>
        <fullName evidence="1">Uncharacterized protein</fullName>
    </submittedName>
</protein>
<evidence type="ECO:0000313" key="2">
    <source>
        <dbReference type="Proteomes" id="UP000593561"/>
    </source>
</evidence>
<reference evidence="1 2" key="1">
    <citation type="journal article" date="2019" name="Genome Biol. Evol.">
        <title>Insights into the evolution of the New World diploid cottons (Gossypium, subgenus Houzingenia) based on genome sequencing.</title>
        <authorList>
            <person name="Grover C.E."/>
            <person name="Arick M.A. 2nd"/>
            <person name="Thrash A."/>
            <person name="Conover J.L."/>
            <person name="Sanders W.S."/>
            <person name="Peterson D.G."/>
            <person name="Frelichowski J.E."/>
            <person name="Scheffler J.A."/>
            <person name="Scheffler B.E."/>
            <person name="Wendel J.F."/>
        </authorList>
    </citation>
    <scope>NUCLEOTIDE SEQUENCE [LARGE SCALE GENOMIC DNA]</scope>
    <source>
        <strain evidence="1">27</strain>
        <tissue evidence="1">Leaf</tissue>
    </source>
</reference>
<evidence type="ECO:0000313" key="1">
    <source>
        <dbReference type="EMBL" id="MBA0635996.1"/>
    </source>
</evidence>
<comment type="caution">
    <text evidence="1">The sequence shown here is derived from an EMBL/GenBank/DDBJ whole genome shotgun (WGS) entry which is preliminary data.</text>
</comment>
<dbReference type="EMBL" id="JABFAC010244020">
    <property type="protein sequence ID" value="MBA0635996.1"/>
    <property type="molecule type" value="Genomic_DNA"/>
</dbReference>
<dbReference type="Proteomes" id="UP000593561">
    <property type="component" value="Unassembled WGS sequence"/>
</dbReference>
<feature type="non-terminal residue" evidence="1">
    <location>
        <position position="1"/>
    </location>
</feature>
<name>A0A7J8TCW1_GOSDV</name>
<dbReference type="InterPro" id="IPR036770">
    <property type="entry name" value="Ankyrin_rpt-contain_sf"/>
</dbReference>
<dbReference type="Gene3D" id="1.25.40.20">
    <property type="entry name" value="Ankyrin repeat-containing domain"/>
    <property type="match status" value="1"/>
</dbReference>
<dbReference type="AlphaFoldDB" id="A0A7J8TCW1"/>
<dbReference type="PANTHER" id="PTHR24128">
    <property type="entry name" value="HOMEOBOX PROTEIN WARIAI"/>
    <property type="match status" value="1"/>
</dbReference>
<keyword evidence="2" id="KW-1185">Reference proteome</keyword>
<dbReference type="PANTHER" id="PTHR24128:SF60">
    <property type="entry name" value="ALPHA-LATROTOXIN-LHE1A-LIKE"/>
    <property type="match status" value="1"/>
</dbReference>
<gene>
    <name evidence="1" type="ORF">Godav_022169</name>
</gene>
<proteinExistence type="predicted"/>
<organism evidence="1 2">
    <name type="scientific">Gossypium davidsonii</name>
    <name type="common">Davidson's cotton</name>
    <name type="synonym">Gossypium klotzschianum subsp. davidsonii</name>
    <dbReference type="NCBI Taxonomy" id="34287"/>
    <lineage>
        <taxon>Eukaryota</taxon>
        <taxon>Viridiplantae</taxon>
        <taxon>Streptophyta</taxon>
        <taxon>Embryophyta</taxon>
        <taxon>Tracheophyta</taxon>
        <taxon>Spermatophyta</taxon>
        <taxon>Magnoliopsida</taxon>
        <taxon>eudicotyledons</taxon>
        <taxon>Gunneridae</taxon>
        <taxon>Pentapetalae</taxon>
        <taxon>rosids</taxon>
        <taxon>malvids</taxon>
        <taxon>Malvales</taxon>
        <taxon>Malvaceae</taxon>
        <taxon>Malvoideae</taxon>
        <taxon>Gossypium</taxon>
    </lineage>
</organism>
<dbReference type="SUPFAM" id="SSF48403">
    <property type="entry name" value="Ankyrin repeat"/>
    <property type="match status" value="1"/>
</dbReference>
<sequence>DINVLYELIKNDPYVLQRTDCVPFRHTPVHVAASAGQIEFLMEMINLKPWFARKLNQDGFSPMQLALQAVLRLLRFDKGLVCVSGREGLTPLHHVVQTGNLILFWYFPVPPQWTFWNKMIGHLNPPRFGFTTL</sequence>
<accession>A0A7J8TCW1</accession>